<dbReference type="GO" id="GO:0009986">
    <property type="term" value="C:cell surface"/>
    <property type="evidence" value="ECO:0007669"/>
    <property type="project" value="TreeGrafter"/>
</dbReference>
<dbReference type="AlphaFoldDB" id="A0A8J6EHM4"/>
<dbReference type="GO" id="GO:0005886">
    <property type="term" value="C:plasma membrane"/>
    <property type="evidence" value="ECO:0007669"/>
    <property type="project" value="TreeGrafter"/>
</dbReference>
<keyword evidence="4 7" id="KW-1015">Disulfide bond</keyword>
<organism evidence="10 11">
    <name type="scientific">Eleutherodactylus coqui</name>
    <name type="common">Puerto Rican coqui</name>
    <dbReference type="NCBI Taxonomy" id="57060"/>
    <lineage>
        <taxon>Eukaryota</taxon>
        <taxon>Metazoa</taxon>
        <taxon>Chordata</taxon>
        <taxon>Craniata</taxon>
        <taxon>Vertebrata</taxon>
        <taxon>Euteleostomi</taxon>
        <taxon>Amphibia</taxon>
        <taxon>Batrachia</taxon>
        <taxon>Anura</taxon>
        <taxon>Neobatrachia</taxon>
        <taxon>Hyloidea</taxon>
        <taxon>Eleutherodactylidae</taxon>
        <taxon>Eleutherodactylinae</taxon>
        <taxon>Eleutherodactylus</taxon>
        <taxon>Eleutherodactylus</taxon>
    </lineage>
</organism>
<feature type="disulfide bond" evidence="7">
    <location>
        <begin position="94"/>
        <end position="107"/>
    </location>
</feature>
<evidence type="ECO:0000256" key="5">
    <source>
        <dbReference type="ARBA" id="ARBA00023170"/>
    </source>
</evidence>
<dbReference type="EMBL" id="WNTK01000617">
    <property type="protein sequence ID" value="KAG9469109.1"/>
    <property type="molecule type" value="Genomic_DNA"/>
</dbReference>
<proteinExistence type="predicted"/>
<comment type="subcellular location">
    <subcellularLocation>
        <location evidence="1">Membrane</location>
    </subcellularLocation>
</comment>
<comment type="caution">
    <text evidence="7">Lacks conserved residue(s) required for the propagation of feature annotation.</text>
</comment>
<feature type="disulfide bond" evidence="7">
    <location>
        <begin position="138"/>
        <end position="156"/>
    </location>
</feature>
<comment type="caution">
    <text evidence="10">The sequence shown here is derived from an EMBL/GenBank/DDBJ whole genome shotgun (WGS) entry which is preliminary data.</text>
</comment>
<dbReference type="PANTHER" id="PTHR46330:SF6">
    <property type="entry name" value="HEMATOPOIETIC DEATH RECEPTOR-RELATED"/>
    <property type="match status" value="1"/>
</dbReference>
<dbReference type="Proteomes" id="UP000770717">
    <property type="component" value="Unassembled WGS sequence"/>
</dbReference>
<evidence type="ECO:0000256" key="7">
    <source>
        <dbReference type="PROSITE-ProRule" id="PRU00206"/>
    </source>
</evidence>
<evidence type="ECO:0000256" key="2">
    <source>
        <dbReference type="ARBA" id="ARBA00022737"/>
    </source>
</evidence>
<dbReference type="PROSITE" id="PS00652">
    <property type="entry name" value="TNFR_NGFR_1"/>
    <property type="match status" value="1"/>
</dbReference>
<feature type="chain" id="PRO_5035146500" description="TNFR-Cys domain-containing protein" evidence="8">
    <location>
        <begin position="20"/>
        <end position="192"/>
    </location>
</feature>
<evidence type="ECO:0000256" key="3">
    <source>
        <dbReference type="ARBA" id="ARBA00023136"/>
    </source>
</evidence>
<keyword evidence="3" id="KW-0472">Membrane</keyword>
<feature type="disulfide bond" evidence="7">
    <location>
        <begin position="117"/>
        <end position="132"/>
    </location>
</feature>
<dbReference type="PANTHER" id="PTHR46330">
    <property type="entry name" value="TUMOR NECROSIS FACTOR RECEPTOR SUPERFAMILY MEMBER 10B"/>
    <property type="match status" value="1"/>
</dbReference>
<evidence type="ECO:0000256" key="8">
    <source>
        <dbReference type="SAM" id="SignalP"/>
    </source>
</evidence>
<evidence type="ECO:0000313" key="10">
    <source>
        <dbReference type="EMBL" id="KAG9469109.1"/>
    </source>
</evidence>
<name>A0A8J6EHM4_ELECQ</name>
<dbReference type="InterPro" id="IPR001368">
    <property type="entry name" value="TNFR/NGFR_Cys_rich_reg"/>
</dbReference>
<evidence type="ECO:0000256" key="6">
    <source>
        <dbReference type="ARBA" id="ARBA00023180"/>
    </source>
</evidence>
<feature type="domain" description="TNFR-Cys" evidence="9">
    <location>
        <begin position="74"/>
        <end position="115"/>
    </location>
</feature>
<feature type="disulfide bond" evidence="7">
    <location>
        <begin position="135"/>
        <end position="148"/>
    </location>
</feature>
<dbReference type="GO" id="GO:0036462">
    <property type="term" value="P:TRAIL-activated apoptotic signaling pathway"/>
    <property type="evidence" value="ECO:0007669"/>
    <property type="project" value="TreeGrafter"/>
</dbReference>
<keyword evidence="5" id="KW-0675">Receptor</keyword>
<dbReference type="OrthoDB" id="8848202at2759"/>
<dbReference type="Gene3D" id="2.10.50.10">
    <property type="entry name" value="Tumor Necrosis Factor Receptor, subunit A, domain 2"/>
    <property type="match status" value="3"/>
</dbReference>
<evidence type="ECO:0000256" key="4">
    <source>
        <dbReference type="ARBA" id="ARBA00023157"/>
    </source>
</evidence>
<feature type="signal peptide" evidence="8">
    <location>
        <begin position="1"/>
        <end position="19"/>
    </location>
</feature>
<keyword evidence="2" id="KW-0677">Repeat</keyword>
<protein>
    <recommendedName>
        <fullName evidence="9">TNFR-Cys domain-containing protein</fullName>
    </recommendedName>
</protein>
<keyword evidence="11" id="KW-1185">Reference proteome</keyword>
<dbReference type="SUPFAM" id="SSF57586">
    <property type="entry name" value="TNF receptor-like"/>
    <property type="match status" value="2"/>
</dbReference>
<evidence type="ECO:0000313" key="11">
    <source>
        <dbReference type="Proteomes" id="UP000770717"/>
    </source>
</evidence>
<keyword evidence="6" id="KW-0325">Glycoprotein</keyword>
<dbReference type="InterPro" id="IPR052491">
    <property type="entry name" value="TNFRSF10"/>
</dbReference>
<reference evidence="10" key="1">
    <citation type="thesis" date="2020" institute="ProQuest LLC" country="789 East Eisenhower Parkway, Ann Arbor, MI, USA">
        <title>Comparative Genomics and Chromosome Evolution.</title>
        <authorList>
            <person name="Mudd A.B."/>
        </authorList>
    </citation>
    <scope>NUCLEOTIDE SEQUENCE</scope>
    <source>
        <strain evidence="10">HN-11 Male</strain>
        <tissue evidence="10">Kidney and liver</tissue>
    </source>
</reference>
<gene>
    <name evidence="10" type="ORF">GDO78_021180</name>
</gene>
<feature type="repeat" description="TNFR-Cys" evidence="7">
    <location>
        <begin position="116"/>
        <end position="156"/>
    </location>
</feature>
<evidence type="ECO:0000256" key="1">
    <source>
        <dbReference type="ARBA" id="ARBA00004370"/>
    </source>
</evidence>
<dbReference type="GO" id="GO:0043065">
    <property type="term" value="P:positive regulation of apoptotic process"/>
    <property type="evidence" value="ECO:0007669"/>
    <property type="project" value="TreeGrafter"/>
</dbReference>
<sequence>MLRPLPVLLLLPVILVVSSDLPGKLHISHNRTERDKECYEDEYRHRDKCCRTCLAGTRVSAHCTENHARGVCAACTPGESYIAGPSGLEECLPCLICKDDKVMVQECTPKTDRICECKPGYYCIPKEPCEICSRCSRCGKGLRIKEQCTPTSNTVCEDLSAPPEPTSTKATVKEEHTGTVYSLSSTSYIILG</sequence>
<dbReference type="SMART" id="SM00208">
    <property type="entry name" value="TNFR"/>
    <property type="match status" value="3"/>
</dbReference>
<dbReference type="Pfam" id="PF00020">
    <property type="entry name" value="TNFR_c6"/>
    <property type="match status" value="2"/>
</dbReference>
<feature type="repeat" description="TNFR-Cys" evidence="7">
    <location>
        <begin position="74"/>
        <end position="115"/>
    </location>
</feature>
<keyword evidence="8" id="KW-0732">Signal</keyword>
<dbReference type="PROSITE" id="PS50050">
    <property type="entry name" value="TNFR_NGFR_2"/>
    <property type="match status" value="2"/>
</dbReference>
<feature type="disulfide bond" evidence="7">
    <location>
        <begin position="97"/>
        <end position="115"/>
    </location>
</feature>
<accession>A0A8J6EHM4</accession>
<feature type="domain" description="TNFR-Cys" evidence="9">
    <location>
        <begin position="116"/>
        <end position="156"/>
    </location>
</feature>
<evidence type="ECO:0000259" key="9">
    <source>
        <dbReference type="PROSITE" id="PS50050"/>
    </source>
</evidence>